<feature type="signal peptide" evidence="2">
    <location>
        <begin position="1"/>
        <end position="22"/>
    </location>
</feature>
<reference evidence="3 4" key="2">
    <citation type="journal article" date="2007" name="PLoS Biol.">
        <title>Principles of genome evolution in the Drosophila melanogaster species group.</title>
        <authorList>
            <person name="Ranz J.M."/>
            <person name="Maurin D."/>
            <person name="Chan Y.S."/>
            <person name="von Grotthuss M."/>
            <person name="Hillier L.W."/>
            <person name="Roote J."/>
            <person name="Ashburner M."/>
            <person name="Bergman C.M."/>
        </authorList>
    </citation>
    <scope>NUCLEOTIDE SEQUENCE [LARGE SCALE GENOMIC DNA]</scope>
    <source>
        <strain evidence="4">Tai18E2 / Tucson 14021-0261.01</strain>
    </source>
</reference>
<dbReference type="AlphaFoldDB" id="B4PU67"/>
<reference evidence="3 4" key="1">
    <citation type="journal article" date="2007" name="Nature">
        <title>Evolution of genes and genomes on the Drosophila phylogeny.</title>
        <authorList>
            <consortium name="Drosophila 12 Genomes Consortium"/>
            <person name="Clark A.G."/>
            <person name="Eisen M.B."/>
            <person name="Smith D.R."/>
            <person name="Bergman C.M."/>
            <person name="Oliver B."/>
            <person name="Markow T.A."/>
            <person name="Kaufman T.C."/>
            <person name="Kellis M."/>
            <person name="Gelbart W."/>
            <person name="Iyer V.N."/>
            <person name="Pollard D.A."/>
            <person name="Sackton T.B."/>
            <person name="Larracuente A.M."/>
            <person name="Singh N.D."/>
            <person name="Abad J.P."/>
            <person name="Abt D.N."/>
            <person name="Adryan B."/>
            <person name="Aguade M."/>
            <person name="Akashi H."/>
            <person name="Anderson W.W."/>
            <person name="Aquadro C.F."/>
            <person name="Ardell D.H."/>
            <person name="Arguello R."/>
            <person name="Artieri C.G."/>
            <person name="Barbash D.A."/>
            <person name="Barker D."/>
            <person name="Barsanti P."/>
            <person name="Batterham P."/>
            <person name="Batzoglou S."/>
            <person name="Begun D."/>
            <person name="Bhutkar A."/>
            <person name="Blanco E."/>
            <person name="Bosak S.A."/>
            <person name="Bradley R.K."/>
            <person name="Brand A.D."/>
            <person name="Brent M.R."/>
            <person name="Brooks A.N."/>
            <person name="Brown R.H."/>
            <person name="Butlin R.K."/>
            <person name="Caggese C."/>
            <person name="Calvi B.R."/>
            <person name="Bernardo de Carvalho A."/>
            <person name="Caspi A."/>
            <person name="Castrezana S."/>
            <person name="Celniker S.E."/>
            <person name="Chang J.L."/>
            <person name="Chapple C."/>
            <person name="Chatterji S."/>
            <person name="Chinwalla A."/>
            <person name="Civetta A."/>
            <person name="Clifton S.W."/>
            <person name="Comeron J.M."/>
            <person name="Costello J.C."/>
            <person name="Coyne J.A."/>
            <person name="Daub J."/>
            <person name="David R.G."/>
            <person name="Delcher A.L."/>
            <person name="Delehaunty K."/>
            <person name="Do C.B."/>
            <person name="Ebling H."/>
            <person name="Edwards K."/>
            <person name="Eickbush T."/>
            <person name="Evans J.D."/>
            <person name="Filipski A."/>
            <person name="Findeiss S."/>
            <person name="Freyhult E."/>
            <person name="Fulton L."/>
            <person name="Fulton R."/>
            <person name="Garcia A.C."/>
            <person name="Gardiner A."/>
            <person name="Garfield D.A."/>
            <person name="Garvin B.E."/>
            <person name="Gibson G."/>
            <person name="Gilbert D."/>
            <person name="Gnerre S."/>
            <person name="Godfrey J."/>
            <person name="Good R."/>
            <person name="Gotea V."/>
            <person name="Gravely B."/>
            <person name="Greenberg A.J."/>
            <person name="Griffiths-Jones S."/>
            <person name="Gross S."/>
            <person name="Guigo R."/>
            <person name="Gustafson E.A."/>
            <person name="Haerty W."/>
            <person name="Hahn M.W."/>
            <person name="Halligan D.L."/>
            <person name="Halpern A.L."/>
            <person name="Halter G.M."/>
            <person name="Han M.V."/>
            <person name="Heger A."/>
            <person name="Hillier L."/>
            <person name="Hinrichs A.S."/>
            <person name="Holmes I."/>
            <person name="Hoskins R.A."/>
            <person name="Hubisz M.J."/>
            <person name="Hultmark D."/>
            <person name="Huntley M.A."/>
            <person name="Jaffe D.B."/>
            <person name="Jagadeeshan S."/>
            <person name="Jeck W.R."/>
            <person name="Johnson J."/>
            <person name="Jones C.D."/>
            <person name="Jordan W.C."/>
            <person name="Karpen G.H."/>
            <person name="Kataoka E."/>
            <person name="Keightley P.D."/>
            <person name="Kheradpour P."/>
            <person name="Kirkness E.F."/>
            <person name="Koerich L.B."/>
            <person name="Kristiansen K."/>
            <person name="Kudrna D."/>
            <person name="Kulathinal R.J."/>
            <person name="Kumar S."/>
            <person name="Kwok R."/>
            <person name="Lander E."/>
            <person name="Langley C.H."/>
            <person name="Lapoint R."/>
            <person name="Lazzaro B.P."/>
            <person name="Lee S.J."/>
            <person name="Levesque L."/>
            <person name="Li R."/>
            <person name="Lin C.F."/>
            <person name="Lin M.F."/>
            <person name="Lindblad-Toh K."/>
            <person name="Llopart A."/>
            <person name="Long M."/>
            <person name="Low L."/>
            <person name="Lozovsky E."/>
            <person name="Lu J."/>
            <person name="Luo M."/>
            <person name="Machado C.A."/>
            <person name="Makalowski W."/>
            <person name="Marzo M."/>
            <person name="Matsuda M."/>
            <person name="Matzkin L."/>
            <person name="McAllister B."/>
            <person name="McBride C.S."/>
            <person name="McKernan B."/>
            <person name="McKernan K."/>
            <person name="Mendez-Lago M."/>
            <person name="Minx P."/>
            <person name="Mollenhauer M.U."/>
            <person name="Montooth K."/>
            <person name="Mount S.M."/>
            <person name="Mu X."/>
            <person name="Myers E."/>
            <person name="Negre B."/>
            <person name="Newfeld S."/>
            <person name="Nielsen R."/>
            <person name="Noor M.A."/>
            <person name="O'Grady P."/>
            <person name="Pachter L."/>
            <person name="Papaceit M."/>
            <person name="Parisi M.J."/>
            <person name="Parisi M."/>
            <person name="Parts L."/>
            <person name="Pedersen J.S."/>
            <person name="Pesole G."/>
            <person name="Phillippy A.M."/>
            <person name="Ponting C.P."/>
            <person name="Pop M."/>
            <person name="Porcelli D."/>
            <person name="Powell J.R."/>
            <person name="Prohaska S."/>
            <person name="Pruitt K."/>
            <person name="Puig M."/>
            <person name="Quesneville H."/>
            <person name="Ram K.R."/>
            <person name="Rand D."/>
            <person name="Rasmussen M.D."/>
            <person name="Reed L.K."/>
            <person name="Reenan R."/>
            <person name="Reily A."/>
            <person name="Remington K.A."/>
            <person name="Rieger T.T."/>
            <person name="Ritchie M.G."/>
            <person name="Robin C."/>
            <person name="Rogers Y.H."/>
            <person name="Rohde C."/>
            <person name="Rozas J."/>
            <person name="Rubenfield M.J."/>
            <person name="Ruiz A."/>
            <person name="Russo S."/>
            <person name="Salzberg S.L."/>
            <person name="Sanchez-Gracia A."/>
            <person name="Saranga D.J."/>
            <person name="Sato H."/>
            <person name="Schaeffer S.W."/>
            <person name="Schatz M.C."/>
            <person name="Schlenke T."/>
            <person name="Schwartz R."/>
            <person name="Segarra C."/>
            <person name="Singh R.S."/>
            <person name="Sirot L."/>
            <person name="Sirota M."/>
            <person name="Sisneros N.B."/>
            <person name="Smith C.D."/>
            <person name="Smith T.F."/>
            <person name="Spieth J."/>
            <person name="Stage D.E."/>
            <person name="Stark A."/>
            <person name="Stephan W."/>
            <person name="Strausberg R.L."/>
            <person name="Strempel S."/>
            <person name="Sturgill D."/>
            <person name="Sutton G."/>
            <person name="Sutton G.G."/>
            <person name="Tao W."/>
            <person name="Teichmann S."/>
            <person name="Tobari Y.N."/>
            <person name="Tomimura Y."/>
            <person name="Tsolas J.M."/>
            <person name="Valente V.L."/>
            <person name="Venter E."/>
            <person name="Venter J.C."/>
            <person name="Vicario S."/>
            <person name="Vieira F.G."/>
            <person name="Vilella A.J."/>
            <person name="Villasante A."/>
            <person name="Walenz B."/>
            <person name="Wang J."/>
            <person name="Wasserman M."/>
            <person name="Watts T."/>
            <person name="Wilson D."/>
            <person name="Wilson R.K."/>
            <person name="Wing R.A."/>
            <person name="Wolfner M.F."/>
            <person name="Wong A."/>
            <person name="Wong G.K."/>
            <person name="Wu C.I."/>
            <person name="Wu G."/>
            <person name="Yamamoto D."/>
            <person name="Yang H.P."/>
            <person name="Yang S.P."/>
            <person name="Yorke J.A."/>
            <person name="Yoshida K."/>
            <person name="Zdobnov E."/>
            <person name="Zhang P."/>
            <person name="Zhang Y."/>
            <person name="Zimin A.V."/>
            <person name="Baldwin J."/>
            <person name="Abdouelleil A."/>
            <person name="Abdulkadir J."/>
            <person name="Abebe A."/>
            <person name="Abera B."/>
            <person name="Abreu J."/>
            <person name="Acer S.C."/>
            <person name="Aftuck L."/>
            <person name="Alexander A."/>
            <person name="An P."/>
            <person name="Anderson E."/>
            <person name="Anderson S."/>
            <person name="Arachi H."/>
            <person name="Azer M."/>
            <person name="Bachantsang P."/>
            <person name="Barry A."/>
            <person name="Bayul T."/>
            <person name="Berlin A."/>
            <person name="Bessette D."/>
            <person name="Bloom T."/>
            <person name="Blye J."/>
            <person name="Boguslavskiy L."/>
            <person name="Bonnet C."/>
            <person name="Boukhgalter B."/>
            <person name="Bourzgui I."/>
            <person name="Brown A."/>
            <person name="Cahill P."/>
            <person name="Channer S."/>
            <person name="Cheshatsang Y."/>
            <person name="Chuda L."/>
            <person name="Citroen M."/>
            <person name="Collymore A."/>
            <person name="Cooke P."/>
            <person name="Costello M."/>
            <person name="D'Aco K."/>
            <person name="Daza R."/>
            <person name="De Haan G."/>
            <person name="DeGray S."/>
            <person name="DeMaso C."/>
            <person name="Dhargay N."/>
            <person name="Dooley K."/>
            <person name="Dooley E."/>
            <person name="Doricent M."/>
            <person name="Dorje P."/>
            <person name="Dorjee K."/>
            <person name="Dupes A."/>
            <person name="Elong R."/>
            <person name="Falk J."/>
            <person name="Farina A."/>
            <person name="Faro S."/>
            <person name="Ferguson D."/>
            <person name="Fisher S."/>
            <person name="Foley C.D."/>
            <person name="Franke A."/>
            <person name="Friedrich D."/>
            <person name="Gadbois L."/>
            <person name="Gearin G."/>
            <person name="Gearin C.R."/>
            <person name="Giannoukos G."/>
            <person name="Goode T."/>
            <person name="Graham J."/>
            <person name="Grandbois E."/>
            <person name="Grewal S."/>
            <person name="Gyaltsen K."/>
            <person name="Hafez N."/>
            <person name="Hagos B."/>
            <person name="Hall J."/>
            <person name="Henson C."/>
            <person name="Hollinger A."/>
            <person name="Honan T."/>
            <person name="Huard M.D."/>
            <person name="Hughes L."/>
            <person name="Hurhula B."/>
            <person name="Husby M.E."/>
            <person name="Kamat A."/>
            <person name="Kanga B."/>
            <person name="Kashin S."/>
            <person name="Khazanovich D."/>
            <person name="Kisner P."/>
            <person name="Lance K."/>
            <person name="Lara M."/>
            <person name="Lee W."/>
            <person name="Lennon N."/>
            <person name="Letendre F."/>
            <person name="LeVine R."/>
            <person name="Lipovsky A."/>
            <person name="Liu X."/>
            <person name="Liu J."/>
            <person name="Liu S."/>
            <person name="Lokyitsang T."/>
            <person name="Lokyitsang Y."/>
            <person name="Lubonja R."/>
            <person name="Lui A."/>
            <person name="MacDonald P."/>
            <person name="Magnisalis V."/>
            <person name="Maru K."/>
            <person name="Matthews C."/>
            <person name="McCusker W."/>
            <person name="McDonough S."/>
            <person name="Mehta T."/>
            <person name="Meldrim J."/>
            <person name="Meneus L."/>
            <person name="Mihai O."/>
            <person name="Mihalev A."/>
            <person name="Mihova T."/>
            <person name="Mittelman R."/>
            <person name="Mlenga V."/>
            <person name="Montmayeur A."/>
            <person name="Mulrain L."/>
            <person name="Navidi A."/>
            <person name="Naylor J."/>
            <person name="Negash T."/>
            <person name="Nguyen T."/>
            <person name="Nguyen N."/>
            <person name="Nicol R."/>
            <person name="Norbu C."/>
            <person name="Norbu N."/>
            <person name="Novod N."/>
            <person name="O'Neill B."/>
            <person name="Osman S."/>
            <person name="Markiewicz E."/>
            <person name="Oyono O.L."/>
            <person name="Patti C."/>
            <person name="Phunkhang P."/>
            <person name="Pierre F."/>
            <person name="Priest M."/>
            <person name="Raghuraman S."/>
            <person name="Rege F."/>
            <person name="Reyes R."/>
            <person name="Rise C."/>
            <person name="Rogov P."/>
            <person name="Ross K."/>
            <person name="Ryan E."/>
            <person name="Settipalli S."/>
            <person name="Shea T."/>
            <person name="Sherpa N."/>
            <person name="Shi L."/>
            <person name="Shih D."/>
            <person name="Sparrow T."/>
            <person name="Spaulding J."/>
            <person name="Stalker J."/>
            <person name="Stange-Thomann N."/>
            <person name="Stavropoulos S."/>
            <person name="Stone C."/>
            <person name="Strader C."/>
            <person name="Tesfaye S."/>
            <person name="Thomson T."/>
            <person name="Thoulutsang Y."/>
            <person name="Thoulutsang D."/>
            <person name="Topham K."/>
            <person name="Topping I."/>
            <person name="Tsamla T."/>
            <person name="Vassiliev H."/>
            <person name="Vo A."/>
            <person name="Wangchuk T."/>
            <person name="Wangdi T."/>
            <person name="Weiand M."/>
            <person name="Wilkinson J."/>
            <person name="Wilson A."/>
            <person name="Yadav S."/>
            <person name="Young G."/>
            <person name="Yu Q."/>
            <person name="Zembek L."/>
            <person name="Zhong D."/>
            <person name="Zimmer A."/>
            <person name="Zwirko Z."/>
            <person name="Jaffe D.B."/>
            <person name="Alvarez P."/>
            <person name="Brockman W."/>
            <person name="Butler J."/>
            <person name="Chin C."/>
            <person name="Gnerre S."/>
            <person name="Grabherr M."/>
            <person name="Kleber M."/>
            <person name="Mauceli E."/>
            <person name="MacCallum I."/>
        </authorList>
    </citation>
    <scope>NUCLEOTIDE SEQUENCE [LARGE SCALE GENOMIC DNA]</scope>
    <source>
        <strain evidence="4">Tai18E2 / Tucson 14021-0261.01</strain>
    </source>
</reference>
<feature type="region of interest" description="Disordered" evidence="1">
    <location>
        <begin position="185"/>
        <end position="229"/>
    </location>
</feature>
<dbReference type="OrthoDB" id="7864247at2759"/>
<feature type="compositionally biased region" description="Basic and acidic residues" evidence="1">
    <location>
        <begin position="219"/>
        <end position="229"/>
    </location>
</feature>
<dbReference type="HOGENOM" id="CLU_2186727_0_0_1"/>
<protein>
    <submittedName>
        <fullName evidence="3">Uncharacterized protein</fullName>
    </submittedName>
</protein>
<dbReference type="EMBL" id="CM000160">
    <property type="protein sequence ID" value="EDW97717.2"/>
    <property type="molecule type" value="Genomic_DNA"/>
</dbReference>
<gene>
    <name evidence="3" type="primary">Dyak\GE10119</name>
    <name evidence="3" type="synonym">dyak_GLEANR_10073</name>
    <name evidence="3" type="synonym">GE10119</name>
    <name evidence="3" type="ORF">Dyak_GE10119</name>
</gene>
<sequence>MMQVHCFCCVLLLYFSLLEVSSQDDSKVPPTEATASTIAAEEAPKDSKPEASGSSKCKPDEILSENGCVNRDNFLKKIMMRTWKDEGFGNAMARAGLVDVMQCKEDEVRTPFGCSKPPFPPHRDSNRVPVQHSRLDGGRIIHDKGIFKLYHHVEDGEQKPIRKPRVVGPPITGEKRPRKYVFLPGRSIGKGHKCRANEVRGRRSRCIQRKRPVGKRHHGVNENENEKGE</sequence>
<evidence type="ECO:0000256" key="1">
    <source>
        <dbReference type="SAM" id="MobiDB-lite"/>
    </source>
</evidence>
<keyword evidence="4" id="KW-1185">Reference proteome</keyword>
<evidence type="ECO:0000256" key="2">
    <source>
        <dbReference type="SAM" id="SignalP"/>
    </source>
</evidence>
<keyword evidence="2" id="KW-0732">Signal</keyword>
<name>B4PU67_DROYA</name>
<evidence type="ECO:0000313" key="4">
    <source>
        <dbReference type="Proteomes" id="UP000002282"/>
    </source>
</evidence>
<feature type="compositionally biased region" description="Basic residues" evidence="1">
    <location>
        <begin position="202"/>
        <end position="218"/>
    </location>
</feature>
<evidence type="ECO:0000313" key="3">
    <source>
        <dbReference type="EMBL" id="EDW97717.2"/>
    </source>
</evidence>
<feature type="compositionally biased region" description="Low complexity" evidence="1">
    <location>
        <begin position="29"/>
        <end position="41"/>
    </location>
</feature>
<feature type="region of interest" description="Disordered" evidence="1">
    <location>
        <begin position="24"/>
        <end position="59"/>
    </location>
</feature>
<dbReference type="KEGG" id="dya:Dyak_GE10119"/>
<feature type="chain" id="PRO_5006459187" evidence="2">
    <location>
        <begin position="23"/>
        <end position="229"/>
    </location>
</feature>
<organism evidence="3 4">
    <name type="scientific">Drosophila yakuba</name>
    <name type="common">Fruit fly</name>
    <dbReference type="NCBI Taxonomy" id="7245"/>
    <lineage>
        <taxon>Eukaryota</taxon>
        <taxon>Metazoa</taxon>
        <taxon>Ecdysozoa</taxon>
        <taxon>Arthropoda</taxon>
        <taxon>Hexapoda</taxon>
        <taxon>Insecta</taxon>
        <taxon>Pterygota</taxon>
        <taxon>Neoptera</taxon>
        <taxon>Endopterygota</taxon>
        <taxon>Diptera</taxon>
        <taxon>Brachycera</taxon>
        <taxon>Muscomorpha</taxon>
        <taxon>Ephydroidea</taxon>
        <taxon>Drosophilidae</taxon>
        <taxon>Drosophila</taxon>
        <taxon>Sophophora</taxon>
    </lineage>
</organism>
<dbReference type="Proteomes" id="UP000002282">
    <property type="component" value="Chromosome 3R"/>
</dbReference>
<dbReference type="eggNOG" id="ENOG502TAUF">
    <property type="taxonomic scope" value="Eukaryota"/>
</dbReference>
<accession>B4PU67</accession>
<proteinExistence type="predicted"/>